<proteinExistence type="predicted"/>
<feature type="transmembrane region" description="Helical" evidence="8">
    <location>
        <begin position="223"/>
        <end position="242"/>
    </location>
</feature>
<evidence type="ECO:0000259" key="9">
    <source>
        <dbReference type="Pfam" id="PF13231"/>
    </source>
</evidence>
<dbReference type="EMBL" id="UOFY01000047">
    <property type="protein sequence ID" value="VAX10268.1"/>
    <property type="molecule type" value="Genomic_DNA"/>
</dbReference>
<keyword evidence="4" id="KW-0808">Transferase</keyword>
<evidence type="ECO:0000256" key="4">
    <source>
        <dbReference type="ARBA" id="ARBA00022679"/>
    </source>
</evidence>
<dbReference type="GO" id="GO:0005886">
    <property type="term" value="C:plasma membrane"/>
    <property type="evidence" value="ECO:0007669"/>
    <property type="project" value="UniProtKB-SubCell"/>
</dbReference>
<evidence type="ECO:0000256" key="8">
    <source>
        <dbReference type="SAM" id="Phobius"/>
    </source>
</evidence>
<evidence type="ECO:0000256" key="3">
    <source>
        <dbReference type="ARBA" id="ARBA00022676"/>
    </source>
</evidence>
<dbReference type="Pfam" id="PF13231">
    <property type="entry name" value="PMT_2"/>
    <property type="match status" value="1"/>
</dbReference>
<dbReference type="InterPro" id="IPR038731">
    <property type="entry name" value="RgtA/B/C-like"/>
</dbReference>
<feature type="transmembrane region" description="Helical" evidence="8">
    <location>
        <begin position="254"/>
        <end position="276"/>
    </location>
</feature>
<dbReference type="InterPro" id="IPR050297">
    <property type="entry name" value="LipidA_mod_glycosyltrf_83"/>
</dbReference>
<keyword evidence="7 8" id="KW-0472">Membrane</keyword>
<evidence type="ECO:0000256" key="1">
    <source>
        <dbReference type="ARBA" id="ARBA00004651"/>
    </source>
</evidence>
<keyword evidence="2" id="KW-1003">Cell membrane</keyword>
<reference evidence="10" key="1">
    <citation type="submission" date="2018-06" db="EMBL/GenBank/DDBJ databases">
        <authorList>
            <person name="Zhirakovskaya E."/>
        </authorList>
    </citation>
    <scope>NUCLEOTIDE SEQUENCE</scope>
</reference>
<keyword evidence="6 8" id="KW-1133">Transmembrane helix</keyword>
<organism evidence="10">
    <name type="scientific">hydrothermal vent metagenome</name>
    <dbReference type="NCBI Taxonomy" id="652676"/>
    <lineage>
        <taxon>unclassified sequences</taxon>
        <taxon>metagenomes</taxon>
        <taxon>ecological metagenomes</taxon>
    </lineage>
</organism>
<keyword evidence="3" id="KW-0328">Glycosyltransferase</keyword>
<name>A0A3B1BFV6_9ZZZZ</name>
<feature type="transmembrane region" description="Helical" evidence="8">
    <location>
        <begin position="304"/>
        <end position="325"/>
    </location>
</feature>
<evidence type="ECO:0000313" key="10">
    <source>
        <dbReference type="EMBL" id="VAX10268.1"/>
    </source>
</evidence>
<evidence type="ECO:0000256" key="6">
    <source>
        <dbReference type="ARBA" id="ARBA00022989"/>
    </source>
</evidence>
<sequence length="535" mass="61278">MKISMLTKENAISLLDDPKSFMHLFALAICFGLGLWLRYYGYWAGESFHIFAINDEVSAFRVAMQFLAGEEQAFYLGQPNFSEGHAPGPAWTLFWVGLLKLGKGSIENALLFVALLNSLLVLLVYVFARQLLSPGYALLSCFLFAISPWPVHYALGLWNPVPLALLGVFLFITLWQVTQFEHSRAIFWVCVISAVIPHFHMIGIFYYPAILLVLYLTRVRLNRFWFILGILAGVLIYFPYIMGEIRHDWENTRLILNGGSDFSFSVLKIISGPVTVLSNHPGRWLGDGLEGLLGFGDKWFISRYVLLGVNIISLVLALAIVTKFTMHFFSLCRLHWKHPSQMLDKYPVYSFVGILFFLPLLLFALTGHNYSTRYTILIFPLIFILPALYIKLSSHNKLKRFYLSSLPWMSVFSVYLLVSFYTHMSYQIEGDEYFINSFKKMEQIRETIKHHAGTNSRVQLVIDDYIGSAPERLRISTVAMADYLDIYETYLTNFTADSKTKTKTKSYILRAENDVLAEDLDAAYRANGIVIYPVR</sequence>
<feature type="transmembrane region" description="Helical" evidence="8">
    <location>
        <begin position="109"/>
        <end position="128"/>
    </location>
</feature>
<dbReference type="AlphaFoldDB" id="A0A3B1BFV6"/>
<feature type="transmembrane region" description="Helical" evidence="8">
    <location>
        <begin position="185"/>
        <end position="217"/>
    </location>
</feature>
<dbReference type="PANTHER" id="PTHR33908:SF11">
    <property type="entry name" value="MEMBRANE PROTEIN"/>
    <property type="match status" value="1"/>
</dbReference>
<dbReference type="PANTHER" id="PTHR33908">
    <property type="entry name" value="MANNOSYLTRANSFERASE YKCB-RELATED"/>
    <property type="match status" value="1"/>
</dbReference>
<feature type="transmembrane region" description="Helical" evidence="8">
    <location>
        <begin position="346"/>
        <end position="365"/>
    </location>
</feature>
<evidence type="ECO:0000256" key="2">
    <source>
        <dbReference type="ARBA" id="ARBA00022475"/>
    </source>
</evidence>
<feature type="domain" description="Glycosyltransferase RgtA/B/C/D-like" evidence="9">
    <location>
        <begin position="85"/>
        <end position="241"/>
    </location>
</feature>
<protein>
    <recommendedName>
        <fullName evidence="9">Glycosyltransferase RgtA/B/C/D-like domain-containing protein</fullName>
    </recommendedName>
</protein>
<dbReference type="GO" id="GO:0016763">
    <property type="term" value="F:pentosyltransferase activity"/>
    <property type="evidence" value="ECO:0007669"/>
    <property type="project" value="TreeGrafter"/>
</dbReference>
<feature type="transmembrane region" description="Helical" evidence="8">
    <location>
        <begin position="21"/>
        <end position="39"/>
    </location>
</feature>
<dbReference type="GO" id="GO:0008610">
    <property type="term" value="P:lipid biosynthetic process"/>
    <property type="evidence" value="ECO:0007669"/>
    <property type="project" value="UniProtKB-ARBA"/>
</dbReference>
<feature type="transmembrane region" description="Helical" evidence="8">
    <location>
        <begin position="161"/>
        <end position="178"/>
    </location>
</feature>
<keyword evidence="5 8" id="KW-0812">Transmembrane</keyword>
<feature type="transmembrane region" description="Helical" evidence="8">
    <location>
        <begin position="401"/>
        <end position="421"/>
    </location>
</feature>
<comment type="subcellular location">
    <subcellularLocation>
        <location evidence="1">Cell membrane</location>
        <topology evidence="1">Multi-pass membrane protein</topology>
    </subcellularLocation>
</comment>
<gene>
    <name evidence="10" type="ORF">MNBD_GAMMA25-42</name>
</gene>
<evidence type="ECO:0000256" key="5">
    <source>
        <dbReference type="ARBA" id="ARBA00022692"/>
    </source>
</evidence>
<accession>A0A3B1BFV6</accession>
<evidence type="ECO:0000256" key="7">
    <source>
        <dbReference type="ARBA" id="ARBA00023136"/>
    </source>
</evidence>
<feature type="transmembrane region" description="Helical" evidence="8">
    <location>
        <begin position="371"/>
        <end position="389"/>
    </location>
</feature>